<name>F0SPC7_RUBBR</name>
<gene>
    <name evidence="2" type="ordered locus">Plabr_4664</name>
</gene>
<evidence type="ECO:0000259" key="1">
    <source>
        <dbReference type="Pfam" id="PF01968"/>
    </source>
</evidence>
<accession>F0SPC7</accession>
<dbReference type="Gene3D" id="3.30.420.40">
    <property type="match status" value="1"/>
</dbReference>
<organism evidence="2 3">
    <name type="scientific">Rubinisphaera brasiliensis (strain ATCC 49424 / DSM 5305 / JCM 21570 / IAM 15109 / NBRC 103401 / IFAM 1448)</name>
    <name type="common">Planctomyces brasiliensis</name>
    <dbReference type="NCBI Taxonomy" id="756272"/>
    <lineage>
        <taxon>Bacteria</taxon>
        <taxon>Pseudomonadati</taxon>
        <taxon>Planctomycetota</taxon>
        <taxon>Planctomycetia</taxon>
        <taxon>Planctomycetales</taxon>
        <taxon>Planctomycetaceae</taxon>
        <taxon>Rubinisphaera</taxon>
    </lineage>
</organism>
<dbReference type="Proteomes" id="UP000006860">
    <property type="component" value="Chromosome"/>
</dbReference>
<dbReference type="STRING" id="756272.Plabr_4664"/>
<dbReference type="HOGENOM" id="CLU_060932_0_0_0"/>
<dbReference type="InterPro" id="IPR002821">
    <property type="entry name" value="Hydantoinase_A"/>
</dbReference>
<feature type="domain" description="Hydantoinase A/oxoprolinase" evidence="1">
    <location>
        <begin position="61"/>
        <end position="309"/>
    </location>
</feature>
<dbReference type="GO" id="GO:0016787">
    <property type="term" value="F:hydrolase activity"/>
    <property type="evidence" value="ECO:0007669"/>
    <property type="project" value="InterPro"/>
</dbReference>
<dbReference type="NCBIfam" id="TIGR03123">
    <property type="entry name" value="one_C_unchar_1"/>
    <property type="match status" value="1"/>
</dbReference>
<dbReference type="KEGG" id="pbs:Plabr_4664"/>
<sequence length="344" mass="36827">MSNTSDRPVPVGLDIGGANLKFANRSGLACTIAFPLWQQPELLAEELKRQLVQFAPYSKLAVTMTGELADCYATKKQGVNHILTAVEDAAGTVPVEVWQTAGEFVDSQTARECWELTAAANWHALATWAARSTGKHETGLLIDAGSTTVDIIPLRAGLPDPQGRTDLTRLASGELVYTGGRRTPLIALGPSVTLADSEIPLASELFATTQDIHLICGNIPEQPESNGTADGRPADKPHAFQRLARMLCSDAVELGELRLKEVADQLVARQRQQLITATSQVLERLNAAPQQLIISGSASFLAFDLHEQMSALRNTSPIVLTEHLGSEIASAACAYAVAQLANDE</sequence>
<dbReference type="Gene3D" id="3.30.420.190">
    <property type="entry name" value="conserved archaeal protein q6m145"/>
    <property type="match status" value="1"/>
</dbReference>
<protein>
    <submittedName>
        <fullName evidence="2">H4MPT-linked C1 transfer pathway protein</fullName>
    </submittedName>
</protein>
<dbReference type="EMBL" id="CP002546">
    <property type="protein sequence ID" value="ADY62235.1"/>
    <property type="molecule type" value="Genomic_DNA"/>
</dbReference>
<dbReference type="eggNOG" id="COG1548">
    <property type="taxonomic scope" value="Bacteria"/>
</dbReference>
<evidence type="ECO:0000313" key="3">
    <source>
        <dbReference type="Proteomes" id="UP000006860"/>
    </source>
</evidence>
<dbReference type="Pfam" id="PF01968">
    <property type="entry name" value="Hydantoinase_A"/>
    <property type="match status" value="1"/>
</dbReference>
<dbReference type="RefSeq" id="WP_013630939.1">
    <property type="nucleotide sequence ID" value="NC_015174.1"/>
</dbReference>
<reference evidence="3" key="1">
    <citation type="submission" date="2011-02" db="EMBL/GenBank/DDBJ databases">
        <title>The complete genome of Planctomyces brasiliensis DSM 5305.</title>
        <authorList>
            <person name="Lucas S."/>
            <person name="Copeland A."/>
            <person name="Lapidus A."/>
            <person name="Bruce D."/>
            <person name="Goodwin L."/>
            <person name="Pitluck S."/>
            <person name="Kyrpides N."/>
            <person name="Mavromatis K."/>
            <person name="Pagani I."/>
            <person name="Ivanova N."/>
            <person name="Ovchinnikova G."/>
            <person name="Lu M."/>
            <person name="Detter J.C."/>
            <person name="Han C."/>
            <person name="Land M."/>
            <person name="Hauser L."/>
            <person name="Markowitz V."/>
            <person name="Cheng J.-F."/>
            <person name="Hugenholtz P."/>
            <person name="Woyke T."/>
            <person name="Wu D."/>
            <person name="Tindall B."/>
            <person name="Pomrenke H.G."/>
            <person name="Brambilla E."/>
            <person name="Klenk H.-P."/>
            <person name="Eisen J.A."/>
        </authorList>
    </citation>
    <scope>NUCLEOTIDE SEQUENCE [LARGE SCALE GENOMIC DNA]</scope>
    <source>
        <strain evidence="3">ATCC 49424 / DSM 5305 / JCM 21570 / NBRC 103401 / IFAM 1448</strain>
    </source>
</reference>
<proteinExistence type="predicted"/>
<keyword evidence="3" id="KW-1185">Reference proteome</keyword>
<dbReference type="InterPro" id="IPR002756">
    <property type="entry name" value="MfnF"/>
</dbReference>
<dbReference type="AlphaFoldDB" id="F0SPC7"/>
<evidence type="ECO:0000313" key="2">
    <source>
        <dbReference type="EMBL" id="ADY62235.1"/>
    </source>
</evidence>